<dbReference type="EMBL" id="CP011968">
    <property type="protein sequence ID" value="AKP44073.1"/>
    <property type="molecule type" value="Genomic_DNA"/>
</dbReference>
<proteinExistence type="predicted"/>
<sequence>MNNINDEINEGAKTRIKFLENIIGGLYGGELTPIAVKSRRGKIALALQILRNVILQGKKVFFISREMSNIQILFRNIASLTGISIVKMKNKNLDDDEIVKYIQVLSIINQENNLYINDSVNTISGIKREIKSIKSSLVIIDYLQILDYEAKEIGETKFADLSEQVKNITLKFNISVVQFAQLSTYA</sequence>
<protein>
    <submittedName>
        <fullName evidence="1">Phage-related replicative helicase</fullName>
    </submittedName>
</protein>
<keyword evidence="1" id="KW-0067">ATP-binding</keyword>
<name>A0AC59G2U4_CLODI</name>
<gene>
    <name evidence="1" type="ORF">CDIF1296T_03256</name>
</gene>
<dbReference type="Proteomes" id="UP001510562">
    <property type="component" value="Chromosome"/>
</dbReference>
<accession>A0AC59G2U4</accession>
<keyword evidence="1" id="KW-0347">Helicase</keyword>
<keyword evidence="1" id="KW-0547">Nucleotide-binding</keyword>
<reference evidence="1 2" key="1">
    <citation type="journal article" date="2015" name="Genome Announc.">
        <title>Complete Genome Sequence of the Clostridium difficile Type Strain DSM 1296T.</title>
        <authorList>
            <person name="Riedel T."/>
            <person name="Bunk B."/>
            <person name="Wittmann J."/>
            <person name="Thurmer A."/>
            <person name="Sproer C."/>
            <person name="Gronow S."/>
            <person name="Liesegang H."/>
            <person name="Daniel R."/>
            <person name="Overmann J."/>
        </authorList>
    </citation>
    <scope>NUCLEOTIDE SEQUENCE [LARGE SCALE GENOMIC DNA]</scope>
    <source>
        <strain evidence="2">ATCC 9689 / DSM 1296 / BCRC 10642 / JCM 1296 / NCIMB 10666 / NCTC 11209 / 90556-M6S</strain>
    </source>
</reference>
<keyword evidence="2" id="KW-1185">Reference proteome</keyword>
<evidence type="ECO:0000313" key="1">
    <source>
        <dbReference type="EMBL" id="AKP44073.1"/>
    </source>
</evidence>
<organism evidence="1 2">
    <name type="scientific">Clostridioides difficile ATCC 9689 = DSM 1296</name>
    <dbReference type="NCBI Taxonomy" id="1121308"/>
    <lineage>
        <taxon>Bacteria</taxon>
        <taxon>Bacillati</taxon>
        <taxon>Bacillota</taxon>
        <taxon>Clostridia</taxon>
        <taxon>Peptostreptococcales</taxon>
        <taxon>Peptostreptococcaceae</taxon>
        <taxon>Clostridioides</taxon>
    </lineage>
</organism>
<keyword evidence="1" id="KW-0378">Hydrolase</keyword>
<evidence type="ECO:0000313" key="2">
    <source>
        <dbReference type="Proteomes" id="UP001510562"/>
    </source>
</evidence>